<keyword evidence="3" id="KW-0028">Amino-acid biosynthesis</keyword>
<dbReference type="Pfam" id="PF00202">
    <property type="entry name" value="Aminotran_3"/>
    <property type="match status" value="1"/>
</dbReference>
<dbReference type="EC" id="2.6.1.11" evidence="8 9"/>
<dbReference type="PIRSF" id="PIRSF000521">
    <property type="entry name" value="Transaminase_4ab_Lys_Orn"/>
    <property type="match status" value="1"/>
</dbReference>
<dbReference type="InterPro" id="IPR050103">
    <property type="entry name" value="Class-III_PLP-dep_AT"/>
</dbReference>
<dbReference type="PROSITE" id="PS00600">
    <property type="entry name" value="AA_TRANSFER_CLASS_3"/>
    <property type="match status" value="1"/>
</dbReference>
<comment type="cofactor">
    <cofactor evidence="1">
        <name>pyridoxal 5'-phosphate</name>
        <dbReference type="ChEBI" id="CHEBI:597326"/>
    </cofactor>
</comment>
<dbReference type="InterPro" id="IPR015421">
    <property type="entry name" value="PyrdxlP-dep_Trfase_major"/>
</dbReference>
<dbReference type="GO" id="GO:0042802">
    <property type="term" value="F:identical protein binding"/>
    <property type="evidence" value="ECO:0007669"/>
    <property type="project" value="TreeGrafter"/>
</dbReference>
<dbReference type="PANTHER" id="PTHR11986:SF79">
    <property type="entry name" value="ACETYLORNITHINE AMINOTRANSFERASE, MITOCHONDRIAL"/>
    <property type="match status" value="1"/>
</dbReference>
<evidence type="ECO:0000256" key="3">
    <source>
        <dbReference type="ARBA" id="ARBA00022605"/>
    </source>
</evidence>
<dbReference type="GO" id="GO:0003992">
    <property type="term" value="F:N2-acetyl-L-ornithine:2-oxoglutarate 5-aminotransferase activity"/>
    <property type="evidence" value="ECO:0007669"/>
    <property type="project" value="UniProtKB-EC"/>
</dbReference>
<comment type="pathway">
    <text evidence="6">Amino-acid biosynthesis.</text>
</comment>
<evidence type="ECO:0000313" key="8">
    <source>
        <dbReference type="EMBL" id="QUC12191.1"/>
    </source>
</evidence>
<dbReference type="CDD" id="cd00610">
    <property type="entry name" value="OAT_like"/>
    <property type="match status" value="1"/>
</dbReference>
<protein>
    <submittedName>
        <fullName evidence="9">Acetylornithine aminotransferase</fullName>
    </submittedName>
    <submittedName>
        <fullName evidence="8">Acetylornithine transaminase</fullName>
        <ecNumber evidence="8 9">2.6.1.11</ecNumber>
    </submittedName>
</protein>
<proteinExistence type="inferred from homology"/>
<dbReference type="InterPro" id="IPR005814">
    <property type="entry name" value="Aminotrans_3"/>
</dbReference>
<evidence type="ECO:0000313" key="10">
    <source>
        <dbReference type="Proteomes" id="UP000273044"/>
    </source>
</evidence>
<dbReference type="EMBL" id="LR134406">
    <property type="protein sequence ID" value="VEH70666.1"/>
    <property type="molecule type" value="Genomic_DNA"/>
</dbReference>
<dbReference type="Proteomes" id="UP000273044">
    <property type="component" value="Chromosome"/>
</dbReference>
<accession>A0A3N4D7Q3</accession>
<evidence type="ECO:0000256" key="6">
    <source>
        <dbReference type="ARBA" id="ARBA00029440"/>
    </source>
</evidence>
<evidence type="ECO:0000256" key="7">
    <source>
        <dbReference type="RuleBase" id="RU003560"/>
    </source>
</evidence>
<dbReference type="RefSeq" id="WP_014847020.1">
    <property type="nucleotide sequence ID" value="NZ_CP040007.1"/>
</dbReference>
<keyword evidence="4 9" id="KW-0808">Transferase</keyword>
<dbReference type="InterPro" id="IPR004636">
    <property type="entry name" value="AcOrn/SuccOrn_fam"/>
</dbReference>
<dbReference type="GO" id="GO:0006526">
    <property type="term" value="P:L-arginine biosynthetic process"/>
    <property type="evidence" value="ECO:0007669"/>
    <property type="project" value="UniProtKB-ARBA"/>
</dbReference>
<dbReference type="Proteomes" id="UP000677180">
    <property type="component" value="Chromosome"/>
</dbReference>
<evidence type="ECO:0000313" key="9">
    <source>
        <dbReference type="EMBL" id="VEH70666.1"/>
    </source>
</evidence>
<keyword evidence="2 9" id="KW-0032">Aminotransferase</keyword>
<gene>
    <name evidence="9" type="primary">argD</name>
    <name evidence="8" type="ORF">J5A53_05750</name>
    <name evidence="9" type="ORF">NCTC12967_01971</name>
</gene>
<dbReference type="FunFam" id="3.40.640.10:FF:000004">
    <property type="entry name" value="Acetylornithine aminotransferase"/>
    <property type="match status" value="1"/>
</dbReference>
<keyword evidence="10" id="KW-1185">Reference proteome</keyword>
<evidence type="ECO:0000256" key="4">
    <source>
        <dbReference type="ARBA" id="ARBA00022679"/>
    </source>
</evidence>
<organism evidence="9 10">
    <name type="scientific">Arachnia propionica</name>
    <dbReference type="NCBI Taxonomy" id="1750"/>
    <lineage>
        <taxon>Bacteria</taxon>
        <taxon>Bacillati</taxon>
        <taxon>Actinomycetota</taxon>
        <taxon>Actinomycetes</taxon>
        <taxon>Propionibacteriales</taxon>
        <taxon>Propionibacteriaceae</taxon>
        <taxon>Arachnia</taxon>
    </lineage>
</organism>
<sequence length="390" mass="40322">MSHETELGSRYGAVMMNAFGAPRRIFARGEGIHLWDADGNRYVDLLAGIAVNALGHGHPAVVAAVTGQLKTLGHISNFFASEPQIRLAERLSAAAGGGRVFLANSGAEANEAAFKLSRLTGRTRLVAMEGSFHGRTMGALAVTHTEKYRKPFEPLPGEVTFVPFGDAGALDAAVDETVAAVVVEPVQGESGVIPAPEGYLAAARELTTRAGTLLWIDEVQTGIGRCGELLLSRSHGVTADLVTVAKGLGNGFPIGACIATGRAADLLTPGGHGSTFGGNPVAAAAGNAVLDVLGGGLLEDVRRIGEWFASEITGLGCPEIAGVRGAGLLRGIVLTQEVAPQVVELALSEGWVLNAPRPDVLRVAPPLIITEADLAPFVTALPGWLERCNA</sequence>
<evidence type="ECO:0000256" key="2">
    <source>
        <dbReference type="ARBA" id="ARBA00022576"/>
    </source>
</evidence>
<dbReference type="OrthoDB" id="4510254at2"/>
<dbReference type="SUPFAM" id="SSF53383">
    <property type="entry name" value="PLP-dependent transferases"/>
    <property type="match status" value="1"/>
</dbReference>
<dbReference type="AlphaFoldDB" id="A0A3N4D7Q3"/>
<dbReference type="Gene3D" id="3.90.1150.10">
    <property type="entry name" value="Aspartate Aminotransferase, domain 1"/>
    <property type="match status" value="1"/>
</dbReference>
<reference evidence="8" key="2">
    <citation type="submission" date="2021-03" db="EMBL/GenBank/DDBJ databases">
        <title>Human Oral Microbial Genomes.</title>
        <authorList>
            <person name="Johnston C.D."/>
            <person name="Chen T."/>
            <person name="Dewhirst F.E."/>
        </authorList>
    </citation>
    <scope>NUCLEOTIDE SEQUENCE</scope>
    <source>
        <strain evidence="8">F0714</strain>
    </source>
</reference>
<evidence type="ECO:0000256" key="5">
    <source>
        <dbReference type="ARBA" id="ARBA00022898"/>
    </source>
</evidence>
<dbReference type="Gene3D" id="3.40.640.10">
    <property type="entry name" value="Type I PLP-dependent aspartate aminotransferase-like (Major domain)"/>
    <property type="match status" value="1"/>
</dbReference>
<name>A0A3N4D7Q3_9ACTN</name>
<dbReference type="NCBIfam" id="NF002874">
    <property type="entry name" value="PRK03244.1"/>
    <property type="match status" value="1"/>
</dbReference>
<dbReference type="GO" id="GO:0030170">
    <property type="term" value="F:pyridoxal phosphate binding"/>
    <property type="evidence" value="ECO:0007669"/>
    <property type="project" value="InterPro"/>
</dbReference>
<dbReference type="GeneID" id="64407423"/>
<dbReference type="InterPro" id="IPR049704">
    <property type="entry name" value="Aminotrans_3_PPA_site"/>
</dbReference>
<dbReference type="InterPro" id="IPR015422">
    <property type="entry name" value="PyrdxlP-dep_Trfase_small"/>
</dbReference>
<dbReference type="EMBL" id="CP072385">
    <property type="protein sequence ID" value="QUC12191.1"/>
    <property type="molecule type" value="Genomic_DNA"/>
</dbReference>
<keyword evidence="5 7" id="KW-0663">Pyridoxal phosphate</keyword>
<dbReference type="OMA" id="RSAWDLC"/>
<dbReference type="NCBIfam" id="TIGR00707">
    <property type="entry name" value="argD"/>
    <property type="match status" value="1"/>
</dbReference>
<evidence type="ECO:0000256" key="1">
    <source>
        <dbReference type="ARBA" id="ARBA00001933"/>
    </source>
</evidence>
<dbReference type="InterPro" id="IPR015424">
    <property type="entry name" value="PyrdxlP-dep_Trfase"/>
</dbReference>
<reference evidence="9 10" key="1">
    <citation type="submission" date="2018-12" db="EMBL/GenBank/DDBJ databases">
        <authorList>
            <consortium name="Pathogen Informatics"/>
        </authorList>
    </citation>
    <scope>NUCLEOTIDE SEQUENCE [LARGE SCALE GENOMIC DNA]</scope>
    <source>
        <strain evidence="9 10">NCTC12967</strain>
    </source>
</reference>
<dbReference type="PANTHER" id="PTHR11986">
    <property type="entry name" value="AMINOTRANSFERASE CLASS III"/>
    <property type="match status" value="1"/>
</dbReference>
<comment type="similarity">
    <text evidence="7">Belongs to the class-III pyridoxal-phosphate-dependent aminotransferase family.</text>
</comment>